<dbReference type="Proteomes" id="UP001055811">
    <property type="component" value="Linkage Group LG09"/>
</dbReference>
<accession>A0ACB8YXU5</accession>
<dbReference type="EMBL" id="CM042017">
    <property type="protein sequence ID" value="KAI3689928.1"/>
    <property type="molecule type" value="Genomic_DNA"/>
</dbReference>
<reference evidence="1 2" key="2">
    <citation type="journal article" date="2022" name="Mol. Ecol. Resour.">
        <title>The genomes of chicory, endive, great burdock and yacon provide insights into Asteraceae paleo-polyploidization history and plant inulin production.</title>
        <authorList>
            <person name="Fan W."/>
            <person name="Wang S."/>
            <person name="Wang H."/>
            <person name="Wang A."/>
            <person name="Jiang F."/>
            <person name="Liu H."/>
            <person name="Zhao H."/>
            <person name="Xu D."/>
            <person name="Zhang Y."/>
        </authorList>
    </citation>
    <scope>NUCLEOTIDE SEQUENCE [LARGE SCALE GENOMIC DNA]</scope>
    <source>
        <strain evidence="2">cv. Punajuju</strain>
        <tissue evidence="1">Leaves</tissue>
    </source>
</reference>
<evidence type="ECO:0000313" key="2">
    <source>
        <dbReference type="Proteomes" id="UP001055811"/>
    </source>
</evidence>
<sequence>MNSLSSSFVPTFPPPNSTVAHPSPLPQPPSSSTFHVSSVRIDDKPQSVTTTTNSQTKIGQKSQHNRSDGSRSRPIFSGQFDPSKGVGTVNTSLIFFGNKLYALSESDILYALKFTPNGDIITVGRHDFDRKQADVPIFSMTCPSFLHDFAITKNYVVFPEIQIGMSPIGMIGSGSQEPGDPDGDEDDGYIVSYVHDENNGESRFLVMDAKSSTLEIVSIVKLPRRVPYGFHGLFVRESDINKI</sequence>
<keyword evidence="2" id="KW-1185">Reference proteome</keyword>
<gene>
    <name evidence="1" type="ORF">L2E82_47899</name>
</gene>
<organism evidence="1 2">
    <name type="scientific">Cichorium intybus</name>
    <name type="common">Chicory</name>
    <dbReference type="NCBI Taxonomy" id="13427"/>
    <lineage>
        <taxon>Eukaryota</taxon>
        <taxon>Viridiplantae</taxon>
        <taxon>Streptophyta</taxon>
        <taxon>Embryophyta</taxon>
        <taxon>Tracheophyta</taxon>
        <taxon>Spermatophyta</taxon>
        <taxon>Magnoliopsida</taxon>
        <taxon>eudicotyledons</taxon>
        <taxon>Gunneridae</taxon>
        <taxon>Pentapetalae</taxon>
        <taxon>asterids</taxon>
        <taxon>campanulids</taxon>
        <taxon>Asterales</taxon>
        <taxon>Asteraceae</taxon>
        <taxon>Cichorioideae</taxon>
        <taxon>Cichorieae</taxon>
        <taxon>Cichoriinae</taxon>
        <taxon>Cichorium</taxon>
    </lineage>
</organism>
<name>A0ACB8YXU5_CICIN</name>
<evidence type="ECO:0000313" key="1">
    <source>
        <dbReference type="EMBL" id="KAI3689928.1"/>
    </source>
</evidence>
<protein>
    <submittedName>
        <fullName evidence="1">Uncharacterized protein</fullName>
    </submittedName>
</protein>
<proteinExistence type="predicted"/>
<comment type="caution">
    <text evidence="1">The sequence shown here is derived from an EMBL/GenBank/DDBJ whole genome shotgun (WGS) entry which is preliminary data.</text>
</comment>
<reference evidence="2" key="1">
    <citation type="journal article" date="2022" name="Mol. Ecol. Resour.">
        <title>The genomes of chicory, endive, great burdock and yacon provide insights into Asteraceae palaeo-polyploidization history and plant inulin production.</title>
        <authorList>
            <person name="Fan W."/>
            <person name="Wang S."/>
            <person name="Wang H."/>
            <person name="Wang A."/>
            <person name="Jiang F."/>
            <person name="Liu H."/>
            <person name="Zhao H."/>
            <person name="Xu D."/>
            <person name="Zhang Y."/>
        </authorList>
    </citation>
    <scope>NUCLEOTIDE SEQUENCE [LARGE SCALE GENOMIC DNA]</scope>
    <source>
        <strain evidence="2">cv. Punajuju</strain>
    </source>
</reference>